<dbReference type="EMBL" id="WQKZ01000005">
    <property type="protein sequence ID" value="MVN78572.1"/>
    <property type="molecule type" value="Genomic_DNA"/>
</dbReference>
<dbReference type="RefSeq" id="WP_157568802.1">
    <property type="nucleotide sequence ID" value="NZ_WQKZ01000005.1"/>
</dbReference>
<protein>
    <recommendedName>
        <fullName evidence="3">Outer membrane protein beta-barrel domain-containing protein</fullName>
    </recommendedName>
</protein>
<dbReference type="Proteomes" id="UP000441336">
    <property type="component" value="Unassembled WGS sequence"/>
</dbReference>
<evidence type="ECO:0000313" key="1">
    <source>
        <dbReference type="EMBL" id="MVN78572.1"/>
    </source>
</evidence>
<name>A0A7K1TJM6_9BACT</name>
<sequence length="249" mass="27063">MVSLLGLLSGCAVYVPMQAAAPEIRGKGELEVAGSWSLTNRLEVGATYSPLNHLLVRASTSTKLAGHISDSSSYAQNNQYELAVGTYWPLGPHWVVGGLVGFGQAHSQARYKNDGSSVLLLGEVTDHVFDAIYGKYSGEAYATWQPTPAVSLGLTYRLVQLRLTDVTDLGVPVHSAPILRYEPMLYFRLRPQAGNGLVQFQAAVGVSSTFGYDDRLASDRADPTRQFKVGRGYTSVGVAIYPHLLWRKK</sequence>
<comment type="caution">
    <text evidence="1">The sequence shown here is derived from an EMBL/GenBank/DDBJ whole genome shotgun (WGS) entry which is preliminary data.</text>
</comment>
<reference evidence="1 2" key="1">
    <citation type="submission" date="2019-12" db="EMBL/GenBank/DDBJ databases">
        <title>Hymenobacter sp. HMF4947 Genome sequencing and assembly.</title>
        <authorList>
            <person name="Kang H."/>
            <person name="Cha I."/>
            <person name="Kim H."/>
            <person name="Joh K."/>
        </authorList>
    </citation>
    <scope>NUCLEOTIDE SEQUENCE [LARGE SCALE GENOMIC DNA]</scope>
    <source>
        <strain evidence="1 2">HMF4947</strain>
    </source>
</reference>
<organism evidence="1 2">
    <name type="scientific">Hymenobacter ginkgonis</name>
    <dbReference type="NCBI Taxonomy" id="2682976"/>
    <lineage>
        <taxon>Bacteria</taxon>
        <taxon>Pseudomonadati</taxon>
        <taxon>Bacteroidota</taxon>
        <taxon>Cytophagia</taxon>
        <taxon>Cytophagales</taxon>
        <taxon>Hymenobacteraceae</taxon>
        <taxon>Hymenobacter</taxon>
    </lineage>
</organism>
<accession>A0A7K1TJM6</accession>
<gene>
    <name evidence="1" type="ORF">GO988_19750</name>
</gene>
<evidence type="ECO:0000313" key="2">
    <source>
        <dbReference type="Proteomes" id="UP000441336"/>
    </source>
</evidence>
<proteinExistence type="predicted"/>
<keyword evidence="2" id="KW-1185">Reference proteome</keyword>
<dbReference type="AlphaFoldDB" id="A0A7K1TJM6"/>
<evidence type="ECO:0008006" key="3">
    <source>
        <dbReference type="Google" id="ProtNLM"/>
    </source>
</evidence>